<feature type="transmembrane region" description="Helical" evidence="1">
    <location>
        <begin position="88"/>
        <end position="111"/>
    </location>
</feature>
<name>A0A1T5L7S0_9BACT</name>
<dbReference type="Proteomes" id="UP000190961">
    <property type="component" value="Unassembled WGS sequence"/>
</dbReference>
<dbReference type="RefSeq" id="WP_079687293.1">
    <property type="nucleotide sequence ID" value="NZ_FUZU01000002.1"/>
</dbReference>
<keyword evidence="1" id="KW-0472">Membrane</keyword>
<keyword evidence="3" id="KW-1185">Reference proteome</keyword>
<dbReference type="PANTHER" id="PTHR39165:SF1">
    <property type="entry name" value="DUF456 DOMAIN-CONTAINING PROTEIN"/>
    <property type="match status" value="1"/>
</dbReference>
<dbReference type="EMBL" id="FUZU01000002">
    <property type="protein sequence ID" value="SKC72062.1"/>
    <property type="molecule type" value="Genomic_DNA"/>
</dbReference>
<dbReference type="OrthoDB" id="9808460at2"/>
<feature type="transmembrane region" description="Helical" evidence="1">
    <location>
        <begin position="6"/>
        <end position="25"/>
    </location>
</feature>
<dbReference type="STRING" id="688867.SAMN05660236_2709"/>
<evidence type="ECO:0008006" key="4">
    <source>
        <dbReference type="Google" id="ProtNLM"/>
    </source>
</evidence>
<proteinExistence type="predicted"/>
<reference evidence="2 3" key="1">
    <citation type="submission" date="2017-02" db="EMBL/GenBank/DDBJ databases">
        <authorList>
            <person name="Peterson S.W."/>
        </authorList>
    </citation>
    <scope>NUCLEOTIDE SEQUENCE [LARGE SCALE GENOMIC DNA]</scope>
    <source>
        <strain evidence="2 3">DSM 25262</strain>
    </source>
</reference>
<evidence type="ECO:0000313" key="3">
    <source>
        <dbReference type="Proteomes" id="UP000190961"/>
    </source>
</evidence>
<protein>
    <recommendedName>
        <fullName evidence="4">DUF456 domain-containing protein</fullName>
    </recommendedName>
</protein>
<dbReference type="AlphaFoldDB" id="A0A1T5L7S0"/>
<organism evidence="2 3">
    <name type="scientific">Ohtaekwangia koreensis</name>
    <dbReference type="NCBI Taxonomy" id="688867"/>
    <lineage>
        <taxon>Bacteria</taxon>
        <taxon>Pseudomonadati</taxon>
        <taxon>Bacteroidota</taxon>
        <taxon>Cytophagia</taxon>
        <taxon>Cytophagales</taxon>
        <taxon>Fulvivirgaceae</taxon>
        <taxon>Ohtaekwangia</taxon>
    </lineage>
</organism>
<feature type="transmembrane region" description="Helical" evidence="1">
    <location>
        <begin position="123"/>
        <end position="153"/>
    </location>
</feature>
<dbReference type="PANTHER" id="PTHR39165">
    <property type="entry name" value="IG HYPOTHETICAL 17883"/>
    <property type="match status" value="1"/>
</dbReference>
<keyword evidence="1" id="KW-0812">Transmembrane</keyword>
<dbReference type="InterPro" id="IPR007403">
    <property type="entry name" value="DUF456"/>
</dbReference>
<feature type="transmembrane region" description="Helical" evidence="1">
    <location>
        <begin position="46"/>
        <end position="68"/>
    </location>
</feature>
<sequence length="158" mass="17031">MDILWIVLGIIFMLAGLAGCVLPFLPGPPLCFIGILLQQLKEAAPFTTKFIIIWGIITVVVTLLDYIIPLYGTRKFGGSTYGMWGCTLGLIVGIFIGPWGIIIGPFIGAFIGEIMANANSSQALRAAFGSFVGFLFGTLLKLIVCFVMGWYFVVSLIG</sequence>
<evidence type="ECO:0000313" key="2">
    <source>
        <dbReference type="EMBL" id="SKC72062.1"/>
    </source>
</evidence>
<evidence type="ECO:0000256" key="1">
    <source>
        <dbReference type="SAM" id="Phobius"/>
    </source>
</evidence>
<gene>
    <name evidence="2" type="ORF">SAMN05660236_2709</name>
</gene>
<keyword evidence="1" id="KW-1133">Transmembrane helix</keyword>
<dbReference type="Pfam" id="PF04306">
    <property type="entry name" value="DUF456"/>
    <property type="match status" value="1"/>
</dbReference>
<accession>A0A1T5L7S0</accession>